<sequence length="185" mass="20944">MARNTPSSATHFSISTIALHIASTHHSESTHSTHIVVTLTNTRSLLRHNRSPQHSQLDVFQQKLNLFRRCSILVPFLDQHRNQPDSLSCSDITTAVRSVVSLSTPKTPPFEEHALSSTTRDLYQVTDVKKLLDTRPAEISIAEDRNRVIQTGGTPILEQRQARHHPPSHSQCWWKDGPNEETVHR</sequence>
<comment type="caution">
    <text evidence="2">The sequence shown here is derived from an EMBL/GenBank/DDBJ whole genome shotgun (WGS) entry which is preliminary data.</text>
</comment>
<accession>A0ABQ9WYS4</accession>
<proteinExistence type="predicted"/>
<evidence type="ECO:0000313" key="3">
    <source>
        <dbReference type="Proteomes" id="UP001281761"/>
    </source>
</evidence>
<gene>
    <name evidence="2" type="ORF">BLNAU_20409</name>
</gene>
<evidence type="ECO:0000256" key="1">
    <source>
        <dbReference type="SAM" id="MobiDB-lite"/>
    </source>
</evidence>
<protein>
    <submittedName>
        <fullName evidence="2">Uncharacterized protein</fullName>
    </submittedName>
</protein>
<reference evidence="2 3" key="1">
    <citation type="journal article" date="2022" name="bioRxiv">
        <title>Genomics of Preaxostyla Flagellates Illuminates Evolutionary Transitions and the Path Towards Mitochondrial Loss.</title>
        <authorList>
            <person name="Novak L.V.F."/>
            <person name="Treitli S.C."/>
            <person name="Pyrih J."/>
            <person name="Halakuc P."/>
            <person name="Pipaliya S.V."/>
            <person name="Vacek V."/>
            <person name="Brzon O."/>
            <person name="Soukal P."/>
            <person name="Eme L."/>
            <person name="Dacks J.B."/>
            <person name="Karnkowska A."/>
            <person name="Elias M."/>
            <person name="Hampl V."/>
        </authorList>
    </citation>
    <scope>NUCLEOTIDE SEQUENCE [LARGE SCALE GENOMIC DNA]</scope>
    <source>
        <strain evidence="2">NAU3</strain>
        <tissue evidence="2">Gut</tissue>
    </source>
</reference>
<name>A0ABQ9WYS4_9EUKA</name>
<dbReference type="Proteomes" id="UP001281761">
    <property type="component" value="Unassembled WGS sequence"/>
</dbReference>
<dbReference type="EMBL" id="JARBJD010000289">
    <property type="protein sequence ID" value="KAK2944663.1"/>
    <property type="molecule type" value="Genomic_DNA"/>
</dbReference>
<keyword evidence="3" id="KW-1185">Reference proteome</keyword>
<organism evidence="2 3">
    <name type="scientific">Blattamonas nauphoetae</name>
    <dbReference type="NCBI Taxonomy" id="2049346"/>
    <lineage>
        <taxon>Eukaryota</taxon>
        <taxon>Metamonada</taxon>
        <taxon>Preaxostyla</taxon>
        <taxon>Oxymonadida</taxon>
        <taxon>Blattamonas</taxon>
    </lineage>
</organism>
<evidence type="ECO:0000313" key="2">
    <source>
        <dbReference type="EMBL" id="KAK2944663.1"/>
    </source>
</evidence>
<feature type="region of interest" description="Disordered" evidence="1">
    <location>
        <begin position="155"/>
        <end position="185"/>
    </location>
</feature>